<comment type="caution">
    <text evidence="2">The sequence shown here is derived from an EMBL/GenBank/DDBJ whole genome shotgun (WGS) entry which is preliminary data.</text>
</comment>
<proteinExistence type="predicted"/>
<organism evidence="2 3">
    <name type="scientific">Lolium multiflorum</name>
    <name type="common">Italian ryegrass</name>
    <name type="synonym">Lolium perenne subsp. multiflorum</name>
    <dbReference type="NCBI Taxonomy" id="4521"/>
    <lineage>
        <taxon>Eukaryota</taxon>
        <taxon>Viridiplantae</taxon>
        <taxon>Streptophyta</taxon>
        <taxon>Embryophyta</taxon>
        <taxon>Tracheophyta</taxon>
        <taxon>Spermatophyta</taxon>
        <taxon>Magnoliopsida</taxon>
        <taxon>Liliopsida</taxon>
        <taxon>Poales</taxon>
        <taxon>Poaceae</taxon>
        <taxon>BOP clade</taxon>
        <taxon>Pooideae</taxon>
        <taxon>Poodae</taxon>
        <taxon>Poeae</taxon>
        <taxon>Poeae Chloroplast Group 2 (Poeae type)</taxon>
        <taxon>Loliodinae</taxon>
        <taxon>Loliinae</taxon>
        <taxon>Lolium</taxon>
    </lineage>
</organism>
<name>A0AAD8U7R4_LOLMU</name>
<feature type="domain" description="Reverse transcriptase zinc-binding" evidence="1">
    <location>
        <begin position="60"/>
        <end position="143"/>
    </location>
</feature>
<dbReference type="EMBL" id="JAUUTY010000001">
    <property type="protein sequence ID" value="KAK1699148.1"/>
    <property type="molecule type" value="Genomic_DNA"/>
</dbReference>
<dbReference type="Pfam" id="PF13966">
    <property type="entry name" value="zf-RVT"/>
    <property type="match status" value="1"/>
</dbReference>
<reference evidence="2" key="1">
    <citation type="submission" date="2023-07" db="EMBL/GenBank/DDBJ databases">
        <title>A chromosome-level genome assembly of Lolium multiflorum.</title>
        <authorList>
            <person name="Chen Y."/>
            <person name="Copetti D."/>
            <person name="Kolliker R."/>
            <person name="Studer B."/>
        </authorList>
    </citation>
    <scope>NUCLEOTIDE SEQUENCE</scope>
    <source>
        <strain evidence="2">02402/16</strain>
        <tissue evidence="2">Leaf</tissue>
    </source>
</reference>
<gene>
    <name evidence="2" type="ORF">QYE76_015845</name>
</gene>
<protein>
    <recommendedName>
        <fullName evidence="1">Reverse transcriptase zinc-binding domain-containing protein</fullName>
    </recommendedName>
</protein>
<accession>A0AAD8U7R4</accession>
<dbReference type="InterPro" id="IPR026960">
    <property type="entry name" value="RVT-Znf"/>
</dbReference>
<sequence length="206" mass="22603">MLPGRMPRWRWSLVTGLDLQPRLTTAAERQLQEVLGIVSSTTLSDGKDLRFIDSPSTTPFSTREAYRMLSPSHATDVSACTSWGLRLPSKVRIFSYLADIDRLSTRANLFYKGCAPSVVCAACPMQETGRHLFLDCSIATEVWGCLRTPIPADDFSIWDLPPPHDGSPCLACGACDDHVVAMEGLERPCLQHQDHHGSHGPLAGGR</sequence>
<dbReference type="Proteomes" id="UP001231189">
    <property type="component" value="Unassembled WGS sequence"/>
</dbReference>
<evidence type="ECO:0000259" key="1">
    <source>
        <dbReference type="Pfam" id="PF13966"/>
    </source>
</evidence>
<keyword evidence="3" id="KW-1185">Reference proteome</keyword>
<evidence type="ECO:0000313" key="2">
    <source>
        <dbReference type="EMBL" id="KAK1699148.1"/>
    </source>
</evidence>
<dbReference type="AlphaFoldDB" id="A0AAD8U7R4"/>
<evidence type="ECO:0000313" key="3">
    <source>
        <dbReference type="Proteomes" id="UP001231189"/>
    </source>
</evidence>